<dbReference type="AlphaFoldDB" id="A0A422NTV2"/>
<dbReference type="GeneID" id="40320771"/>
<feature type="region of interest" description="Disordered" evidence="1">
    <location>
        <begin position="155"/>
        <end position="174"/>
    </location>
</feature>
<sequence length="268" mass="28525">MPGEGYSRCSSDADLDSGTDITRGSTSVSQLCSPVQFEFFGFSAQHQTEGRLDWVRAGRAASGPTDNNNLSVYSVPMLSPPPAASPKTRGMRREKSRNVGLSREFLMSMCFISPPCWDGPSLPDGEQTVCDASDSENHDVLDEYGLFAAVADGGKLKPLVPDGPAQKSTRGSVFDIRKANPSPLAAELSLSPSGNQCLRECKERTTAAAAAAGGSENELGNQLVSRERAQQKSPESRCGLELATCPCSAPSRKNLAEQPSRKNLAELP</sequence>
<proteinExistence type="predicted"/>
<organism evidence="2 3">
    <name type="scientific">Trypanosoma conorhini</name>
    <dbReference type="NCBI Taxonomy" id="83891"/>
    <lineage>
        <taxon>Eukaryota</taxon>
        <taxon>Discoba</taxon>
        <taxon>Euglenozoa</taxon>
        <taxon>Kinetoplastea</taxon>
        <taxon>Metakinetoplastina</taxon>
        <taxon>Trypanosomatida</taxon>
        <taxon>Trypanosomatidae</taxon>
        <taxon>Trypanosoma</taxon>
    </lineage>
</organism>
<feature type="region of interest" description="Disordered" evidence="1">
    <location>
        <begin position="249"/>
        <end position="268"/>
    </location>
</feature>
<keyword evidence="3" id="KW-1185">Reference proteome</keyword>
<feature type="region of interest" description="Disordered" evidence="1">
    <location>
        <begin position="210"/>
        <end position="238"/>
    </location>
</feature>
<protein>
    <submittedName>
        <fullName evidence="2">Uncharacterized protein</fullName>
    </submittedName>
</protein>
<dbReference type="Proteomes" id="UP000284403">
    <property type="component" value="Unassembled WGS sequence"/>
</dbReference>
<comment type="caution">
    <text evidence="2">The sequence shown here is derived from an EMBL/GenBank/DDBJ whole genome shotgun (WGS) entry which is preliminary data.</text>
</comment>
<feature type="non-terminal residue" evidence="2">
    <location>
        <position position="268"/>
    </location>
</feature>
<feature type="compositionally biased region" description="Basic and acidic residues" evidence="1">
    <location>
        <begin position="259"/>
        <end position="268"/>
    </location>
</feature>
<accession>A0A422NTV2</accession>
<feature type="region of interest" description="Disordered" evidence="1">
    <location>
        <begin position="66"/>
        <end position="94"/>
    </location>
</feature>
<reference evidence="2 3" key="1">
    <citation type="journal article" date="2018" name="BMC Genomics">
        <title>Genomic comparison of Trypanosoma conorhini and Trypanosoma rangeli to Trypanosoma cruzi strains of high and low virulence.</title>
        <authorList>
            <person name="Bradwell K.R."/>
            <person name="Koparde V.N."/>
            <person name="Matveyev A.V."/>
            <person name="Serrano M.G."/>
            <person name="Alves J.M."/>
            <person name="Parikh H."/>
            <person name="Huang B."/>
            <person name="Lee V."/>
            <person name="Espinosa-Alvarez O."/>
            <person name="Ortiz P.A."/>
            <person name="Costa-Martins A.G."/>
            <person name="Teixeira M.M."/>
            <person name="Buck G.A."/>
        </authorList>
    </citation>
    <scope>NUCLEOTIDE SEQUENCE [LARGE SCALE GENOMIC DNA]</scope>
    <source>
        <strain evidence="2 3">025E</strain>
    </source>
</reference>
<dbReference type="RefSeq" id="XP_029225933.1">
    <property type="nucleotide sequence ID" value="XM_029374027.1"/>
</dbReference>
<evidence type="ECO:0000256" key="1">
    <source>
        <dbReference type="SAM" id="MobiDB-lite"/>
    </source>
</evidence>
<evidence type="ECO:0000313" key="2">
    <source>
        <dbReference type="EMBL" id="RNF08890.1"/>
    </source>
</evidence>
<feature type="region of interest" description="Disordered" evidence="1">
    <location>
        <begin position="1"/>
        <end position="25"/>
    </location>
</feature>
<name>A0A422NTV2_9TRYP</name>
<evidence type="ECO:0000313" key="3">
    <source>
        <dbReference type="Proteomes" id="UP000284403"/>
    </source>
</evidence>
<gene>
    <name evidence="2" type="ORF">Tco025E_07160</name>
</gene>
<dbReference type="EMBL" id="MKKU01000524">
    <property type="protein sequence ID" value="RNF08890.1"/>
    <property type="molecule type" value="Genomic_DNA"/>
</dbReference>